<feature type="domain" description="SecD export protein N-terminal TM" evidence="11">
    <location>
        <begin position="1"/>
        <end position="98"/>
    </location>
</feature>
<organism evidence="14 15">
    <name type="scientific">Thermithiobacillus plumbiphilus</name>
    <dbReference type="NCBI Taxonomy" id="1729899"/>
    <lineage>
        <taxon>Bacteria</taxon>
        <taxon>Pseudomonadati</taxon>
        <taxon>Pseudomonadota</taxon>
        <taxon>Acidithiobacillia</taxon>
        <taxon>Acidithiobacillales</taxon>
        <taxon>Thermithiobacillaceae</taxon>
        <taxon>Thermithiobacillus</taxon>
    </lineage>
</organism>
<keyword evidence="6 9" id="KW-1133">Transmembrane helix</keyword>
<evidence type="ECO:0000256" key="1">
    <source>
        <dbReference type="ARBA" id="ARBA00004651"/>
    </source>
</evidence>
<feature type="domain" description="Protein translocase subunit SecDF P1" evidence="12">
    <location>
        <begin position="227"/>
        <end position="286"/>
    </location>
</feature>
<evidence type="ECO:0000256" key="3">
    <source>
        <dbReference type="ARBA" id="ARBA00022475"/>
    </source>
</evidence>
<feature type="transmembrane region" description="Helical" evidence="9">
    <location>
        <begin position="490"/>
        <end position="510"/>
    </location>
</feature>
<dbReference type="PRINTS" id="PR00702">
    <property type="entry name" value="ACRIFLAVINRP"/>
</dbReference>
<dbReference type="Pfam" id="PF02355">
    <property type="entry name" value="SecD_SecF_C"/>
    <property type="match status" value="1"/>
</dbReference>
<evidence type="ECO:0000256" key="4">
    <source>
        <dbReference type="ARBA" id="ARBA00022692"/>
    </source>
</evidence>
<feature type="transmembrane region" description="Helical" evidence="9">
    <location>
        <begin position="531"/>
        <end position="553"/>
    </location>
</feature>
<dbReference type="Proteomes" id="UP001446205">
    <property type="component" value="Unassembled WGS sequence"/>
</dbReference>
<keyword evidence="15" id="KW-1185">Reference proteome</keyword>
<dbReference type="Pfam" id="PF21760">
    <property type="entry name" value="SecD_1st"/>
    <property type="match status" value="1"/>
</dbReference>
<dbReference type="Gene3D" id="1.20.1640.10">
    <property type="entry name" value="Multidrug efflux transporter AcrB transmembrane domain"/>
    <property type="match status" value="1"/>
</dbReference>
<dbReference type="InterPro" id="IPR001036">
    <property type="entry name" value="Acrflvin-R"/>
</dbReference>
<comment type="caution">
    <text evidence="9">Lacks conserved residue(s) required for the propagation of feature annotation.</text>
</comment>
<comment type="subunit">
    <text evidence="9">Forms a complex with SecF. Part of the essential Sec protein translocation apparatus which comprises SecA, SecYEG and auxiliary proteins SecDF-YajC and YidC.</text>
</comment>
<evidence type="ECO:0000256" key="2">
    <source>
        <dbReference type="ARBA" id="ARBA00022448"/>
    </source>
</evidence>
<gene>
    <name evidence="9 14" type="primary">secD</name>
    <name evidence="14" type="ORF">WOB96_12995</name>
</gene>
<keyword evidence="2 9" id="KW-0813">Transport</keyword>
<keyword evidence="7 9" id="KW-0811">Translocation</keyword>
<evidence type="ECO:0000313" key="15">
    <source>
        <dbReference type="Proteomes" id="UP001446205"/>
    </source>
</evidence>
<accession>A0ABU9DAX2</accession>
<comment type="subcellular location">
    <subcellularLocation>
        <location evidence="1 9">Cell membrane</location>
        <topology evidence="1 9">Multi-pass membrane protein</topology>
    </subcellularLocation>
</comment>
<dbReference type="PANTHER" id="PTHR30081:SF1">
    <property type="entry name" value="PROTEIN TRANSLOCASE SUBUNIT SECD"/>
    <property type="match status" value="1"/>
</dbReference>
<dbReference type="RefSeq" id="WP_341371723.1">
    <property type="nucleotide sequence ID" value="NZ_JBBPCO010000014.1"/>
</dbReference>
<dbReference type="NCBIfam" id="TIGR00916">
    <property type="entry name" value="2A0604s01"/>
    <property type="match status" value="1"/>
</dbReference>
<dbReference type="PANTHER" id="PTHR30081">
    <property type="entry name" value="PROTEIN-EXPORT MEMBRANE PROTEIN SEC"/>
    <property type="match status" value="1"/>
</dbReference>
<dbReference type="SUPFAM" id="SSF82866">
    <property type="entry name" value="Multidrug efflux transporter AcrB transmembrane domain"/>
    <property type="match status" value="1"/>
</dbReference>
<feature type="transmembrane region" description="Helical" evidence="9">
    <location>
        <begin position="464"/>
        <end position="484"/>
    </location>
</feature>
<dbReference type="Gene3D" id="3.30.1360.200">
    <property type="match status" value="1"/>
</dbReference>
<sequence>MKPYPLWKYLLILAVLIPSFLYFLPNLFGTVPSVEIRAPQGMIAPASADISAMLRQARIPYDSIRAQGSGLKVLFNNPADQSRAQELLRDRLPDQTEVVLANQPAAPELLQQLGGKPVNLGLDLRGGVYLLLQVQTEVAVQRAVDRYVDELRTYMQEKGVRYLRVERPNPDTLLVKMNDPQAMASAKSVLAERYPELALQPLSNADGSFLRITPTDDEKARLRKFAVEQGIITIRNRIDQLGVSEPVIQRQGESRIAVQLPGVQDTTRAKQIIGSTAQLEFKLVDEAHDLAGALAGQVPSGDAIYYDRQGQPYLLKTHTVLTGEFLNDAGSNIDQQTGQAIVNVSFDARGTRIFSRLTTENTGKRMAILLDEKVITAPVINEPITGGRAQINGFDDTQEAHSVAIMLRAGALPAPVSVIEERTVGPSLGQDSIAQGINSLVIGMLVVLVFMTAYYRLFGLVANLALALNVVMIIAALSLFGATLTLPGMAGIVLTVGMAVDANVLIYERIREELRNGMSPRAAVDAGFDRALATIVDANITTLIAGLVLFQFGTGPVRGFAVVLSIGILTSMFTAVMVSRAIIHLVMGRRRLQKLYI</sequence>
<keyword evidence="5 9" id="KW-0653">Protein transport</keyword>
<evidence type="ECO:0000256" key="9">
    <source>
        <dbReference type="HAMAP-Rule" id="MF_01463"/>
    </source>
</evidence>
<dbReference type="InterPro" id="IPR055344">
    <property type="entry name" value="SecD_SecF_C_bact"/>
</dbReference>
<name>A0ABU9DAX2_9PROT</name>
<evidence type="ECO:0000259" key="10">
    <source>
        <dbReference type="Pfam" id="PF02355"/>
    </source>
</evidence>
<evidence type="ECO:0000256" key="6">
    <source>
        <dbReference type="ARBA" id="ARBA00022989"/>
    </source>
</evidence>
<evidence type="ECO:0000256" key="7">
    <source>
        <dbReference type="ARBA" id="ARBA00023010"/>
    </source>
</evidence>
<dbReference type="InterPro" id="IPR022813">
    <property type="entry name" value="SecD/SecF_arch_bac"/>
</dbReference>
<reference evidence="14 15" key="1">
    <citation type="submission" date="2024-04" db="EMBL/GenBank/DDBJ databases">
        <authorList>
            <person name="Abashina T."/>
            <person name="Shaikin A."/>
        </authorList>
    </citation>
    <scope>NUCLEOTIDE SEQUENCE [LARGE SCALE GENOMIC DNA]</scope>
    <source>
        <strain evidence="14 15">AAFK</strain>
    </source>
</reference>
<dbReference type="InterPro" id="IPR054384">
    <property type="entry name" value="SecDF_P1_head"/>
</dbReference>
<keyword evidence="4 9" id="KW-0812">Transmembrane</keyword>
<comment type="similarity">
    <text evidence="9">Belongs to the SecD/SecF family. SecD subfamily.</text>
</comment>
<dbReference type="InterPro" id="IPR005791">
    <property type="entry name" value="SecD"/>
</dbReference>
<dbReference type="HAMAP" id="MF_01463_B">
    <property type="entry name" value="SecD_B"/>
    <property type="match status" value="1"/>
</dbReference>
<protein>
    <recommendedName>
        <fullName evidence="9">Protein translocase subunit SecD</fullName>
    </recommendedName>
</protein>
<feature type="transmembrane region" description="Helical" evidence="9">
    <location>
        <begin position="559"/>
        <end position="583"/>
    </location>
</feature>
<dbReference type="Pfam" id="PF07549">
    <property type="entry name" value="Sec_GG"/>
    <property type="match status" value="1"/>
</dbReference>
<comment type="function">
    <text evidence="9">Part of the Sec protein translocase complex. Interacts with the SecYEG preprotein conducting channel. SecDF uses the proton motive force (PMF) to complete protein translocation after the ATP-dependent function of SecA.</text>
</comment>
<feature type="domain" description="SecDF P1 head subdomain" evidence="13">
    <location>
        <begin position="304"/>
        <end position="414"/>
    </location>
</feature>
<dbReference type="Pfam" id="PF13721">
    <property type="entry name" value="SecD-TM1"/>
    <property type="match status" value="1"/>
</dbReference>
<evidence type="ECO:0000259" key="13">
    <source>
        <dbReference type="Pfam" id="PF22599"/>
    </source>
</evidence>
<keyword evidence="3 9" id="KW-1003">Cell membrane</keyword>
<dbReference type="InterPro" id="IPR022646">
    <property type="entry name" value="SecD/SecF_CS"/>
</dbReference>
<dbReference type="EMBL" id="JBBPCO010000014">
    <property type="protein sequence ID" value="MEK8090668.1"/>
    <property type="molecule type" value="Genomic_DNA"/>
</dbReference>
<evidence type="ECO:0000259" key="11">
    <source>
        <dbReference type="Pfam" id="PF13721"/>
    </source>
</evidence>
<feature type="domain" description="Protein export membrane protein SecD/SecF C-terminal" evidence="10">
    <location>
        <begin position="417"/>
        <end position="585"/>
    </location>
</feature>
<comment type="caution">
    <text evidence="14">The sequence shown here is derived from an EMBL/GenBank/DDBJ whole genome shotgun (WGS) entry which is preliminary data.</text>
</comment>
<dbReference type="InterPro" id="IPR048631">
    <property type="entry name" value="SecD_1st"/>
</dbReference>
<proteinExistence type="inferred from homology"/>
<evidence type="ECO:0000256" key="5">
    <source>
        <dbReference type="ARBA" id="ARBA00022927"/>
    </source>
</evidence>
<dbReference type="Gene3D" id="3.30.70.3400">
    <property type="match status" value="2"/>
</dbReference>
<evidence type="ECO:0000256" key="8">
    <source>
        <dbReference type="ARBA" id="ARBA00023136"/>
    </source>
</evidence>
<dbReference type="InterPro" id="IPR048634">
    <property type="entry name" value="SecD_SecF_C"/>
</dbReference>
<dbReference type="Pfam" id="PF22599">
    <property type="entry name" value="SecDF_P1_head"/>
    <property type="match status" value="1"/>
</dbReference>
<keyword evidence="8 9" id="KW-0472">Membrane</keyword>
<dbReference type="NCBIfam" id="TIGR01129">
    <property type="entry name" value="secD"/>
    <property type="match status" value="1"/>
</dbReference>
<feature type="transmembrane region" description="Helical" evidence="9">
    <location>
        <begin position="436"/>
        <end position="457"/>
    </location>
</feature>
<dbReference type="InterPro" id="IPR027398">
    <property type="entry name" value="SecD-TM"/>
</dbReference>
<evidence type="ECO:0000313" key="14">
    <source>
        <dbReference type="EMBL" id="MEK8090668.1"/>
    </source>
</evidence>
<evidence type="ECO:0000259" key="12">
    <source>
        <dbReference type="Pfam" id="PF21760"/>
    </source>
</evidence>